<keyword evidence="2" id="KW-0560">Oxidoreductase</keyword>
<dbReference type="Gene3D" id="3.40.50.720">
    <property type="entry name" value="NAD(P)-binding Rossmann-like Domain"/>
    <property type="match status" value="1"/>
</dbReference>
<dbReference type="RefSeq" id="WP_101357967.1">
    <property type="nucleotide sequence ID" value="NZ_NKXO01000008.1"/>
</dbReference>
<name>A0A2N3IJ93_9BACT</name>
<dbReference type="GO" id="GO:0016491">
    <property type="term" value="F:oxidoreductase activity"/>
    <property type="evidence" value="ECO:0007669"/>
    <property type="project" value="UniProtKB-KW"/>
</dbReference>
<dbReference type="AlphaFoldDB" id="A0A2N3IJ93"/>
<keyword evidence="5" id="KW-1185">Reference proteome</keyword>
<organism evidence="4 5">
    <name type="scientific">Raineya orbicola</name>
    <dbReference type="NCBI Taxonomy" id="2016530"/>
    <lineage>
        <taxon>Bacteria</taxon>
        <taxon>Pseudomonadati</taxon>
        <taxon>Bacteroidota</taxon>
        <taxon>Cytophagia</taxon>
        <taxon>Cytophagales</taxon>
        <taxon>Raineyaceae</taxon>
        <taxon>Raineya</taxon>
    </lineage>
</organism>
<comment type="similarity">
    <text evidence="1 3">Belongs to the short-chain dehydrogenases/reductases (SDR) family.</text>
</comment>
<sequence length="261" mass="29085">MADKNIFITGIGKGIGKATALLFAKKGWTISGVDIDESLLAKLREEIGEKTLFLQKADVCSEVEMKAVFENLASQTKNRLNVLVNNAGILRMGFFENIPLTEQKKMIEINFWGLINTTYWALPLLKNTPQSQIINLSSASAIYGVPEFCVYAATKHAVRGFTEGLEIELSRLGIGVSDIMPPFVNTDMLGKATYKAWAVGQMGIHVQPEDVAEKIWKAVHQHKTHHILTAKLKLLNFLGNLFPFIRKPLMKKLTMPQNSKT</sequence>
<comment type="caution">
    <text evidence="4">The sequence shown here is derived from an EMBL/GenBank/DDBJ whole genome shotgun (WGS) entry which is preliminary data.</text>
</comment>
<dbReference type="PANTHER" id="PTHR43391:SF82">
    <property type="entry name" value="OXIDOREDUCTASE SADH-RELATED"/>
    <property type="match status" value="1"/>
</dbReference>
<dbReference type="Proteomes" id="UP000233387">
    <property type="component" value="Unassembled WGS sequence"/>
</dbReference>
<evidence type="ECO:0000313" key="5">
    <source>
        <dbReference type="Proteomes" id="UP000233387"/>
    </source>
</evidence>
<dbReference type="OrthoDB" id="9810734at2"/>
<dbReference type="InterPro" id="IPR002347">
    <property type="entry name" value="SDR_fam"/>
</dbReference>
<accession>A0A2N3IJ93</accession>
<protein>
    <submittedName>
        <fullName evidence="4">Short-chain alcohol dehydrogenase</fullName>
    </submittedName>
</protein>
<dbReference type="SUPFAM" id="SSF51735">
    <property type="entry name" value="NAD(P)-binding Rossmann-fold domains"/>
    <property type="match status" value="1"/>
</dbReference>
<evidence type="ECO:0000256" key="2">
    <source>
        <dbReference type="ARBA" id="ARBA00023002"/>
    </source>
</evidence>
<dbReference type="PANTHER" id="PTHR43391">
    <property type="entry name" value="RETINOL DEHYDROGENASE-RELATED"/>
    <property type="match status" value="1"/>
</dbReference>
<evidence type="ECO:0000313" key="4">
    <source>
        <dbReference type="EMBL" id="PKQ70328.1"/>
    </source>
</evidence>
<dbReference type="InterPro" id="IPR036291">
    <property type="entry name" value="NAD(P)-bd_dom_sf"/>
</dbReference>
<evidence type="ECO:0000256" key="1">
    <source>
        <dbReference type="ARBA" id="ARBA00006484"/>
    </source>
</evidence>
<proteinExistence type="inferred from homology"/>
<reference evidence="4 5" key="1">
    <citation type="submission" date="2017-06" db="EMBL/GenBank/DDBJ databases">
        <title>Raineya orbicola gen. nov., sp. nov. a slightly thermophilic bacterium of the phylum Bacteroidetes and the description of Raineyaceae fam. nov.</title>
        <authorList>
            <person name="Albuquerque L."/>
            <person name="Polonia A.R.M."/>
            <person name="Barroso C."/>
            <person name="Froufe H.J.C."/>
            <person name="Lage O."/>
            <person name="Lobo-Da-Cunha A."/>
            <person name="Egas C."/>
            <person name="Da Costa M.S."/>
        </authorList>
    </citation>
    <scope>NUCLEOTIDE SEQUENCE [LARGE SCALE GENOMIC DNA]</scope>
    <source>
        <strain evidence="4 5">SPSPC-11</strain>
    </source>
</reference>
<dbReference type="NCBIfam" id="NF006123">
    <property type="entry name" value="PRK08267.1"/>
    <property type="match status" value="1"/>
</dbReference>
<dbReference type="EMBL" id="NKXO01000008">
    <property type="protein sequence ID" value="PKQ70328.1"/>
    <property type="molecule type" value="Genomic_DNA"/>
</dbReference>
<evidence type="ECO:0000256" key="3">
    <source>
        <dbReference type="RuleBase" id="RU000363"/>
    </source>
</evidence>
<gene>
    <name evidence="4" type="ORF">Rain11_0707</name>
</gene>
<dbReference type="PRINTS" id="PR00080">
    <property type="entry name" value="SDRFAMILY"/>
</dbReference>
<dbReference type="PRINTS" id="PR00081">
    <property type="entry name" value="GDHRDH"/>
</dbReference>
<dbReference type="Pfam" id="PF00106">
    <property type="entry name" value="adh_short"/>
    <property type="match status" value="1"/>
</dbReference>